<dbReference type="GO" id="GO:0000156">
    <property type="term" value="F:phosphorelay response regulator activity"/>
    <property type="evidence" value="ECO:0007669"/>
    <property type="project" value="InterPro"/>
</dbReference>
<dbReference type="SMART" id="SM00448">
    <property type="entry name" value="REC"/>
    <property type="match status" value="1"/>
</dbReference>
<protein>
    <submittedName>
        <fullName evidence="4">Putative response regulatory protein SO_2823</fullName>
    </submittedName>
</protein>
<accession>A0A1G4G740</accession>
<evidence type="ECO:0000256" key="1">
    <source>
        <dbReference type="PROSITE-ProRule" id="PRU00169"/>
    </source>
</evidence>
<dbReference type="InterPro" id="IPR007492">
    <property type="entry name" value="LytTR_DNA-bd_dom"/>
</dbReference>
<evidence type="ECO:0000313" key="4">
    <source>
        <dbReference type="EMBL" id="SCM57809.1"/>
    </source>
</evidence>
<dbReference type="PANTHER" id="PTHR37299">
    <property type="entry name" value="TRANSCRIPTIONAL REGULATOR-RELATED"/>
    <property type="match status" value="1"/>
</dbReference>
<name>A0A1G4G740_9BACT</name>
<feature type="domain" description="Response regulatory" evidence="2">
    <location>
        <begin position="4"/>
        <end position="115"/>
    </location>
</feature>
<evidence type="ECO:0000313" key="5">
    <source>
        <dbReference type="Proteomes" id="UP000178485"/>
    </source>
</evidence>
<dbReference type="InterPro" id="IPR001789">
    <property type="entry name" value="Sig_transdc_resp-reg_receiver"/>
</dbReference>
<keyword evidence="5" id="KW-1185">Reference proteome</keyword>
<keyword evidence="1" id="KW-0597">Phosphoprotein</keyword>
<evidence type="ECO:0000259" key="2">
    <source>
        <dbReference type="PROSITE" id="PS50110"/>
    </source>
</evidence>
<dbReference type="PROSITE" id="PS50930">
    <property type="entry name" value="HTH_LYTTR"/>
    <property type="match status" value="1"/>
</dbReference>
<dbReference type="Gene3D" id="3.40.50.2300">
    <property type="match status" value="1"/>
</dbReference>
<dbReference type="GO" id="GO:0003677">
    <property type="term" value="F:DNA binding"/>
    <property type="evidence" value="ECO:0007669"/>
    <property type="project" value="InterPro"/>
</dbReference>
<dbReference type="RefSeq" id="WP_071136845.1">
    <property type="nucleotide sequence ID" value="NZ_DUQN01000058.1"/>
</dbReference>
<reference evidence="4 5" key="1">
    <citation type="submission" date="2016-08" db="EMBL/GenBank/DDBJ databases">
        <authorList>
            <person name="Seilhamer J.J."/>
        </authorList>
    </citation>
    <scope>NUCLEOTIDE SEQUENCE [LARGE SCALE GENOMIC DNA]</scope>
    <source>
        <strain evidence="4">ING2-E5A</strain>
    </source>
</reference>
<gene>
    <name evidence="4" type="ORF">ING2E5A_1520</name>
</gene>
<organism evidence="4 5">
    <name type="scientific">Petrimonas mucosa</name>
    <dbReference type="NCBI Taxonomy" id="1642646"/>
    <lineage>
        <taxon>Bacteria</taxon>
        <taxon>Pseudomonadati</taxon>
        <taxon>Bacteroidota</taxon>
        <taxon>Bacteroidia</taxon>
        <taxon>Bacteroidales</taxon>
        <taxon>Dysgonomonadaceae</taxon>
        <taxon>Petrimonas</taxon>
    </lineage>
</organism>
<feature type="domain" description="HTH LytTR-type" evidence="3">
    <location>
        <begin position="135"/>
        <end position="235"/>
    </location>
</feature>
<dbReference type="SUPFAM" id="SSF52172">
    <property type="entry name" value="CheY-like"/>
    <property type="match status" value="1"/>
</dbReference>
<dbReference type="PROSITE" id="PS50110">
    <property type="entry name" value="RESPONSE_REGULATORY"/>
    <property type="match status" value="1"/>
</dbReference>
<sequence>MKLTCWIVDDEPLALELLDSYVQKTPFLKLTGKFSSAIQAMNNMSGERVDVIFLDIQMPEVSGMEFARFIDKDTRIIFTTAFSEYALDGYRVNALDYLLKPFSYTEFLSASKRALEWFEIKAASVEKGEAGVTGIFVRSDYKLVHVLFDEILLIEGLKDYVKIYTNKDQRPILTLMSMKSMEDELPQSRFIRVHRSFIVHRNKIDRVEKNRIIIGKHEIPIGETYRKSFMEEINGR</sequence>
<dbReference type="STRING" id="1642646.ING2E5A_1520"/>
<dbReference type="EMBL" id="LT608328">
    <property type="protein sequence ID" value="SCM57809.1"/>
    <property type="molecule type" value="Genomic_DNA"/>
</dbReference>
<dbReference type="KEGG" id="pmuc:ING2E5A_1520"/>
<evidence type="ECO:0000259" key="3">
    <source>
        <dbReference type="PROSITE" id="PS50930"/>
    </source>
</evidence>
<dbReference type="InterPro" id="IPR046947">
    <property type="entry name" value="LytR-like"/>
</dbReference>
<dbReference type="Pfam" id="PF00072">
    <property type="entry name" value="Response_reg"/>
    <property type="match status" value="1"/>
</dbReference>
<feature type="modified residue" description="4-aspartylphosphate" evidence="1">
    <location>
        <position position="55"/>
    </location>
</feature>
<dbReference type="AlphaFoldDB" id="A0A1G4G740"/>
<dbReference type="Gene3D" id="2.40.50.1020">
    <property type="entry name" value="LytTr DNA-binding domain"/>
    <property type="match status" value="1"/>
</dbReference>
<dbReference type="Pfam" id="PF04397">
    <property type="entry name" value="LytTR"/>
    <property type="match status" value="1"/>
</dbReference>
<dbReference type="InterPro" id="IPR011006">
    <property type="entry name" value="CheY-like_superfamily"/>
</dbReference>
<dbReference type="FunFam" id="2.40.50.1020:FF:000004">
    <property type="entry name" value="DNA-binding response regulator"/>
    <property type="match status" value="1"/>
</dbReference>
<dbReference type="PANTHER" id="PTHR37299:SF1">
    <property type="entry name" value="STAGE 0 SPORULATION PROTEIN A HOMOLOG"/>
    <property type="match status" value="1"/>
</dbReference>
<proteinExistence type="predicted"/>
<dbReference type="SMART" id="SM00850">
    <property type="entry name" value="LytTR"/>
    <property type="match status" value="1"/>
</dbReference>
<dbReference type="Proteomes" id="UP000178485">
    <property type="component" value="Chromosome i"/>
</dbReference>